<accession>A0A225WTI6</accession>
<comment type="caution">
    <text evidence="1">The sequence shown here is derived from an EMBL/GenBank/DDBJ whole genome shotgun (WGS) entry which is preliminary data.</text>
</comment>
<protein>
    <submittedName>
        <fullName evidence="1">Uncharacterized protein</fullName>
    </submittedName>
</protein>
<organism evidence="1 2">
    <name type="scientific">Phytophthora megakarya</name>
    <dbReference type="NCBI Taxonomy" id="4795"/>
    <lineage>
        <taxon>Eukaryota</taxon>
        <taxon>Sar</taxon>
        <taxon>Stramenopiles</taxon>
        <taxon>Oomycota</taxon>
        <taxon>Peronosporomycetes</taxon>
        <taxon>Peronosporales</taxon>
        <taxon>Peronosporaceae</taxon>
        <taxon>Phytophthora</taxon>
    </lineage>
</organism>
<gene>
    <name evidence="1" type="ORF">PHMEG_0004623</name>
</gene>
<dbReference type="AlphaFoldDB" id="A0A225WTI6"/>
<dbReference type="EMBL" id="NBNE01000276">
    <property type="protein sequence ID" value="OWZ20911.1"/>
    <property type="molecule type" value="Genomic_DNA"/>
</dbReference>
<proteinExistence type="predicted"/>
<sequence>MLDEHLRNTDREYVEASNTQEVVIVIPRVLRKGVNLRYVHPHLCLSILVCLWVGKRGWEEPRQRYKEYDVRALRKRGLHDLARRQRQNVVLRQQRTPRAPKKTQIASIYWQARRHAEELSVAGWNEVNKANHRIATKVISITAATNRRRHGPELPEKYVTITKWLGNDIRH</sequence>
<reference evidence="2" key="1">
    <citation type="submission" date="2017-03" db="EMBL/GenBank/DDBJ databases">
        <title>Phytopthora megakarya and P. palmivora, two closely related causual agents of cacao black pod achieved similar genome size and gene model numbers by different mechanisms.</title>
        <authorList>
            <person name="Ali S."/>
            <person name="Shao J."/>
            <person name="Larry D.J."/>
            <person name="Kronmiller B."/>
            <person name="Shen D."/>
            <person name="Strem M.D."/>
            <person name="Melnick R.L."/>
            <person name="Guiltinan M.J."/>
            <person name="Tyler B.M."/>
            <person name="Meinhardt L.W."/>
            <person name="Bailey B.A."/>
        </authorList>
    </citation>
    <scope>NUCLEOTIDE SEQUENCE [LARGE SCALE GENOMIC DNA]</scope>
    <source>
        <strain evidence="2">zdho120</strain>
    </source>
</reference>
<evidence type="ECO:0000313" key="2">
    <source>
        <dbReference type="Proteomes" id="UP000198211"/>
    </source>
</evidence>
<dbReference type="Proteomes" id="UP000198211">
    <property type="component" value="Unassembled WGS sequence"/>
</dbReference>
<evidence type="ECO:0000313" key="1">
    <source>
        <dbReference type="EMBL" id="OWZ20911.1"/>
    </source>
</evidence>
<name>A0A225WTI6_9STRA</name>
<keyword evidence="2" id="KW-1185">Reference proteome</keyword>